<evidence type="ECO:0000256" key="7">
    <source>
        <dbReference type="ARBA" id="ARBA00022679"/>
    </source>
</evidence>
<comment type="catalytic activity">
    <reaction evidence="2">
        <text>2 a mycocerosyl-[mycocerosic acid synthase] + a phenolphthiocerol = a dimycocerosyl phenolphthiocerol + 2 holo-[mycocerosic acid synthase].</text>
        <dbReference type="EC" id="2.3.1.282"/>
    </reaction>
</comment>
<sequence>MPEMTSRSPVIRSLAPTESWLVDIGIYVGYVVEVRGRLDVDALSAALESLRRAYPALAAHLRSVDECHMLVAPTGSLPGVSVLDGSPSDPLMGFDVDPGSVLSAVHVVRDGDRASVALLIHHAIADGHHGLAVLEAFWSSYTDIVQGGSPSLGTHGYPDAVEKILSDRGIGQFEYPDPPAESLQVSGADAAGDLPAFTSQVIRCDVDIAALLDLGHRTKLTLNALVSAALILTEANERQRPIHEIPYYITLDMRRRLTPPVETTAGTNVLSFVGFTATDDTDTDLIGLARAVAARLPEALEAENDIHQTATELRGFFDNLAMPSTPGSVFTTNWGAVPALRSPAGLTLDRFRAAVYNKIQNASVLTPTQAEAMHTYTIYSFNGKLTIEALISDPAQYESAQRKIAALKSTLSALPQV</sequence>
<evidence type="ECO:0000256" key="1">
    <source>
        <dbReference type="ARBA" id="ARBA00000026"/>
    </source>
</evidence>
<evidence type="ECO:0000256" key="4">
    <source>
        <dbReference type="ARBA" id="ARBA00006558"/>
    </source>
</evidence>
<evidence type="ECO:0000256" key="3">
    <source>
        <dbReference type="ARBA" id="ARBA00001907"/>
    </source>
</evidence>
<organism evidence="13 14">
    <name type="scientific">Saccharopolyspora phatthalungensis</name>
    <dbReference type="NCBI Taxonomy" id="664693"/>
    <lineage>
        <taxon>Bacteria</taxon>
        <taxon>Bacillati</taxon>
        <taxon>Actinomycetota</taxon>
        <taxon>Actinomycetes</taxon>
        <taxon>Pseudonocardiales</taxon>
        <taxon>Pseudonocardiaceae</taxon>
        <taxon>Saccharopolyspora</taxon>
    </lineage>
</organism>
<keyword evidence="8" id="KW-0012">Acyltransferase</keyword>
<dbReference type="EC" id="2.3.1.282" evidence="5"/>
<protein>
    <recommendedName>
        <fullName evidence="6">Phthiocerol/phthiodiolone dimycocerosyl transferase</fullName>
        <ecNumber evidence="5">2.3.1.282</ecNumber>
    </recommendedName>
    <alternativeName>
        <fullName evidence="11">Acyltransferase PapA5</fullName>
    </alternativeName>
    <alternativeName>
        <fullName evidence="9">Phthiocerol/phthiodiolone O-acyltransferase</fullName>
    </alternativeName>
    <alternativeName>
        <fullName evidence="10">Polyketide synthase-associated protein A5</fullName>
    </alternativeName>
</protein>
<evidence type="ECO:0000256" key="10">
    <source>
        <dbReference type="ARBA" id="ARBA00032317"/>
    </source>
</evidence>
<evidence type="ECO:0000256" key="9">
    <source>
        <dbReference type="ARBA" id="ARBA00030465"/>
    </source>
</evidence>
<proteinExistence type="inferred from homology"/>
<evidence type="ECO:0000313" key="14">
    <source>
        <dbReference type="Proteomes" id="UP000584374"/>
    </source>
</evidence>
<evidence type="ECO:0000256" key="2">
    <source>
        <dbReference type="ARBA" id="ARBA00000625"/>
    </source>
</evidence>
<reference evidence="13 14" key="1">
    <citation type="submission" date="2020-08" db="EMBL/GenBank/DDBJ databases">
        <title>Sequencing the genomes of 1000 actinobacteria strains.</title>
        <authorList>
            <person name="Klenk H.-P."/>
        </authorList>
    </citation>
    <scope>NUCLEOTIDE SEQUENCE [LARGE SCALE GENOMIC DNA]</scope>
    <source>
        <strain evidence="13 14">DSM 45584</strain>
    </source>
</reference>
<keyword evidence="7 13" id="KW-0808">Transferase</keyword>
<comment type="catalytic activity">
    <reaction evidence="1">
        <text>2 a mycocerosyl-[mycocerosic acid synthase] + a phthiocerol = a dimycocerosyl phthiocerol + 2 holo-[mycocerosic acid synthase].</text>
        <dbReference type="EC" id="2.3.1.282"/>
    </reaction>
</comment>
<gene>
    <name evidence="13" type="ORF">BJ970_006800</name>
</gene>
<evidence type="ECO:0000256" key="6">
    <source>
        <dbReference type="ARBA" id="ARBA00013449"/>
    </source>
</evidence>
<evidence type="ECO:0000256" key="5">
    <source>
        <dbReference type="ARBA" id="ARBA00012866"/>
    </source>
</evidence>
<dbReference type="AlphaFoldDB" id="A0A840QGH7"/>
<dbReference type="GO" id="GO:0016746">
    <property type="term" value="F:acyltransferase activity"/>
    <property type="evidence" value="ECO:0007669"/>
    <property type="project" value="UniProtKB-KW"/>
</dbReference>
<dbReference type="SUPFAM" id="SSF52777">
    <property type="entry name" value="CoA-dependent acyltransferases"/>
    <property type="match status" value="2"/>
</dbReference>
<dbReference type="InterPro" id="IPR023213">
    <property type="entry name" value="CAT-like_dom_sf"/>
</dbReference>
<keyword evidence="14" id="KW-1185">Reference proteome</keyword>
<evidence type="ECO:0000259" key="12">
    <source>
        <dbReference type="Pfam" id="PF16911"/>
    </source>
</evidence>
<dbReference type="Gene3D" id="3.30.559.30">
    <property type="entry name" value="Nonribosomal peptide synthetase, condensation domain"/>
    <property type="match status" value="1"/>
</dbReference>
<name>A0A840QGH7_9PSEU</name>
<comment type="catalytic activity">
    <reaction evidence="3">
        <text>2 a mycocerosyl-[mycocerosic acid synthase] + a phthiodiolone = a dimycocerosyl phthiodiolone + 2 holo-[mycocerosic acid synthase].</text>
        <dbReference type="EC" id="2.3.1.282"/>
    </reaction>
</comment>
<evidence type="ECO:0000256" key="11">
    <source>
        <dbReference type="ARBA" id="ARBA00033407"/>
    </source>
</evidence>
<dbReference type="Gene3D" id="3.30.559.10">
    <property type="entry name" value="Chloramphenicol acetyltransferase-like domain"/>
    <property type="match status" value="1"/>
</dbReference>
<comment type="caution">
    <text evidence="13">The sequence shown here is derived from an EMBL/GenBank/DDBJ whole genome shotgun (WGS) entry which is preliminary data.</text>
</comment>
<dbReference type="EMBL" id="JACHIW010000002">
    <property type="protein sequence ID" value="MBB5159201.1"/>
    <property type="molecule type" value="Genomic_DNA"/>
</dbReference>
<dbReference type="Proteomes" id="UP000584374">
    <property type="component" value="Unassembled WGS sequence"/>
</dbReference>
<evidence type="ECO:0000256" key="8">
    <source>
        <dbReference type="ARBA" id="ARBA00023315"/>
    </source>
</evidence>
<comment type="similarity">
    <text evidence="4">Belongs to the acyltransferase PapA5 family.</text>
</comment>
<dbReference type="RefSeq" id="WP_184731463.1">
    <property type="nucleotide sequence ID" value="NZ_JACHIW010000002.1"/>
</dbReference>
<feature type="domain" description="Phthiocerol/phthiodiolone dimycocerosyl transferase C-terminal" evidence="12">
    <location>
        <begin position="209"/>
        <end position="389"/>
    </location>
</feature>
<dbReference type="Pfam" id="PF16911">
    <property type="entry name" value="PapA_C"/>
    <property type="match status" value="1"/>
</dbReference>
<dbReference type="InterPro" id="IPR031641">
    <property type="entry name" value="PapA_C"/>
</dbReference>
<accession>A0A840QGH7</accession>
<evidence type="ECO:0000313" key="13">
    <source>
        <dbReference type="EMBL" id="MBB5159201.1"/>
    </source>
</evidence>